<dbReference type="AlphaFoldDB" id="A0A1F8ECY7"/>
<dbReference type="STRING" id="1802660.A2735_00580"/>
<reference evidence="2 3" key="1">
    <citation type="journal article" date="2016" name="Nat. Commun.">
        <title>Thousands of microbial genomes shed light on interconnected biogeochemical processes in an aquifer system.</title>
        <authorList>
            <person name="Anantharaman K."/>
            <person name="Brown C.T."/>
            <person name="Hug L.A."/>
            <person name="Sharon I."/>
            <person name="Castelle C.J."/>
            <person name="Probst A.J."/>
            <person name="Thomas B.C."/>
            <person name="Singh A."/>
            <person name="Wilkins M.J."/>
            <person name="Karaoz U."/>
            <person name="Brodie E.L."/>
            <person name="Williams K.H."/>
            <person name="Hubbard S.S."/>
            <person name="Banfield J.F."/>
        </authorList>
    </citation>
    <scope>NUCLEOTIDE SEQUENCE [LARGE SCALE GENOMIC DNA]</scope>
</reference>
<sequence length="605" mass="69542">MLIQKIKPLFIQYWLVLVCSVFVGAVCSFGQYYSIYKLGNEYHGVPYLYQDNDDVYMSRIRELVEGRDAISSPYFFEYKDASAPLLPYGEMFYALPVKLLNFNLITFVHLSKFLFPAILFGLVFSLIHLLLRKRSMLTALVGATLIILAPDILSLGYVKNIFDTQNPFLLSIWTRLVNPITGALLLFSFFIVLVKIRECSILSIIFSGLLLGFMPGYFFSFALASLTTIFLLLFLVLGKNYRVALRLSLVFPIAFLVSAKYFITQIQGIISGGTLATSLRNGLLITHSPLSNNTLILGLVILLSVGAFLFLKKKDEYLEEKSSIQFLFAGLLAGLVAFNQQIITGKTIWPFHFVQYTKPLVFIAILYCGYLLFSKYTKFWRAIMIFSLIFIFGIGIKGALSYQSNLEQYREYQRYGAVAGWLNSNATKDCVIIAKEADGLRRSSGSIIEKLHLLVPAVTRCDSYISLYTFFNVPQERIYHNYLAYLRINGVTIKTIDKFLKENRRQMINVFFSDWNEMFYNGPNNSWLVSVSDVPAIERKVDNIAQKIATDYPIFMRQDFGLFLKQYRVDYFIYDEKYGGLWNNEWNKFLNKETELGDFVVYSFR</sequence>
<feature type="transmembrane region" description="Helical" evidence="1">
    <location>
        <begin position="138"/>
        <end position="158"/>
    </location>
</feature>
<keyword evidence="1" id="KW-1133">Transmembrane helix</keyword>
<feature type="transmembrane region" description="Helical" evidence="1">
    <location>
        <begin position="199"/>
        <end position="215"/>
    </location>
</feature>
<keyword evidence="1" id="KW-0472">Membrane</keyword>
<feature type="transmembrane region" description="Helical" evidence="1">
    <location>
        <begin position="249"/>
        <end position="270"/>
    </location>
</feature>
<protein>
    <recommendedName>
        <fullName evidence="4">Glycosyltransferase RgtA/B/C/D-like domain-containing protein</fullName>
    </recommendedName>
</protein>
<feature type="transmembrane region" description="Helical" evidence="1">
    <location>
        <begin position="170"/>
        <end position="192"/>
    </location>
</feature>
<evidence type="ECO:0000256" key="1">
    <source>
        <dbReference type="SAM" id="Phobius"/>
    </source>
</evidence>
<dbReference type="Proteomes" id="UP000178520">
    <property type="component" value="Unassembled WGS sequence"/>
</dbReference>
<evidence type="ECO:0008006" key="4">
    <source>
        <dbReference type="Google" id="ProtNLM"/>
    </source>
</evidence>
<feature type="transmembrane region" description="Helical" evidence="1">
    <location>
        <begin position="221"/>
        <end position="237"/>
    </location>
</feature>
<feature type="transmembrane region" description="Helical" evidence="1">
    <location>
        <begin position="380"/>
        <end position="400"/>
    </location>
</feature>
<feature type="transmembrane region" description="Helical" evidence="1">
    <location>
        <begin position="323"/>
        <end position="343"/>
    </location>
</feature>
<feature type="transmembrane region" description="Helical" evidence="1">
    <location>
        <begin position="113"/>
        <end position="131"/>
    </location>
</feature>
<feature type="transmembrane region" description="Helical" evidence="1">
    <location>
        <begin position="355"/>
        <end position="373"/>
    </location>
</feature>
<proteinExistence type="predicted"/>
<comment type="caution">
    <text evidence="2">The sequence shown here is derived from an EMBL/GenBank/DDBJ whole genome shotgun (WGS) entry which is preliminary data.</text>
</comment>
<evidence type="ECO:0000313" key="2">
    <source>
        <dbReference type="EMBL" id="OGM98189.1"/>
    </source>
</evidence>
<gene>
    <name evidence="2" type="ORF">A2735_00580</name>
</gene>
<dbReference type="EMBL" id="MGJA01000003">
    <property type="protein sequence ID" value="OGM98189.1"/>
    <property type="molecule type" value="Genomic_DNA"/>
</dbReference>
<name>A0A1F8ECY7_9BACT</name>
<accession>A0A1F8ECY7</accession>
<evidence type="ECO:0000313" key="3">
    <source>
        <dbReference type="Proteomes" id="UP000178520"/>
    </source>
</evidence>
<feature type="transmembrane region" description="Helical" evidence="1">
    <location>
        <begin position="12"/>
        <end position="33"/>
    </location>
</feature>
<keyword evidence="1" id="KW-0812">Transmembrane</keyword>
<organism evidence="2 3">
    <name type="scientific">Candidatus Yanofskybacteria bacterium RIFCSPHIGHO2_01_FULL_41_21</name>
    <dbReference type="NCBI Taxonomy" id="1802660"/>
    <lineage>
        <taxon>Bacteria</taxon>
        <taxon>Candidatus Yanofskyibacteriota</taxon>
    </lineage>
</organism>
<feature type="transmembrane region" description="Helical" evidence="1">
    <location>
        <begin position="290"/>
        <end position="311"/>
    </location>
</feature>